<reference evidence="1 2" key="1">
    <citation type="submission" date="2013-08" db="EMBL/GenBank/DDBJ databases">
        <authorList>
            <person name="Weinstock G."/>
            <person name="Sodergren E."/>
            <person name="Wylie T."/>
            <person name="Fulton L."/>
            <person name="Fulton R."/>
            <person name="Fronick C."/>
            <person name="O'Laughlin M."/>
            <person name="Godfrey J."/>
            <person name="Miner T."/>
            <person name="Herter B."/>
            <person name="Appelbaum E."/>
            <person name="Cordes M."/>
            <person name="Lek S."/>
            <person name="Wollam A."/>
            <person name="Pepin K.H."/>
            <person name="Palsikar V.B."/>
            <person name="Mitreva M."/>
            <person name="Wilson R.K."/>
        </authorList>
    </citation>
    <scope>NUCLEOTIDE SEQUENCE [LARGE SCALE GENOMIC DNA]</scope>
    <source>
        <strain evidence="1 2">ATCC 12856</strain>
    </source>
</reference>
<keyword evidence="2" id="KW-1185">Reference proteome</keyword>
<proteinExistence type="predicted"/>
<dbReference type="HOGENOM" id="CLU_2713568_0_0_9"/>
<name>U1YGY0_ANEAE</name>
<evidence type="ECO:0000313" key="1">
    <source>
        <dbReference type="EMBL" id="ERI11342.1"/>
    </source>
</evidence>
<dbReference type="PATRIC" id="fig|649747.3.peg.497"/>
<gene>
    <name evidence="1" type="ORF">HMPREF0083_00560</name>
</gene>
<organism evidence="1 2">
    <name type="scientific">Aneurinibacillus aneurinilyticus ATCC 12856</name>
    <dbReference type="NCBI Taxonomy" id="649747"/>
    <lineage>
        <taxon>Bacteria</taxon>
        <taxon>Bacillati</taxon>
        <taxon>Bacillota</taxon>
        <taxon>Bacilli</taxon>
        <taxon>Bacillales</taxon>
        <taxon>Paenibacillaceae</taxon>
        <taxon>Aneurinibacillus group</taxon>
        <taxon>Aneurinibacillus</taxon>
    </lineage>
</organism>
<dbReference type="AlphaFoldDB" id="U1YGY0"/>
<evidence type="ECO:0000313" key="2">
    <source>
        <dbReference type="Proteomes" id="UP000016511"/>
    </source>
</evidence>
<comment type="caution">
    <text evidence="1">The sequence shown here is derived from an EMBL/GenBank/DDBJ whole genome shotgun (WGS) entry which is preliminary data.</text>
</comment>
<protein>
    <submittedName>
        <fullName evidence="1">Uncharacterized protein</fullName>
    </submittedName>
</protein>
<dbReference type="Proteomes" id="UP000016511">
    <property type="component" value="Unassembled WGS sequence"/>
</dbReference>
<accession>U1YGY0</accession>
<dbReference type="EMBL" id="AWSJ01000042">
    <property type="protein sequence ID" value="ERI11342.1"/>
    <property type="molecule type" value="Genomic_DNA"/>
</dbReference>
<sequence>MERLNGRLKRFENKVKQVDVFVEKNNLSKKEQIVPEGIMDGQKMKDITGRGITYKSTGMKAWSCKKSDLGYL</sequence>